<organism evidence="3 4">
    <name type="scientific">Pyrenophora seminiperda CCB06</name>
    <dbReference type="NCBI Taxonomy" id="1302712"/>
    <lineage>
        <taxon>Eukaryota</taxon>
        <taxon>Fungi</taxon>
        <taxon>Dikarya</taxon>
        <taxon>Ascomycota</taxon>
        <taxon>Pezizomycotina</taxon>
        <taxon>Dothideomycetes</taxon>
        <taxon>Pleosporomycetidae</taxon>
        <taxon>Pleosporales</taxon>
        <taxon>Pleosporineae</taxon>
        <taxon>Pleosporaceae</taxon>
        <taxon>Pyrenophora</taxon>
    </lineage>
</organism>
<dbReference type="PANTHER" id="PTHR10334">
    <property type="entry name" value="CYSTEINE-RICH SECRETORY PROTEIN-RELATED"/>
    <property type="match status" value="1"/>
</dbReference>
<dbReference type="CDD" id="cd05380">
    <property type="entry name" value="CAP_euk"/>
    <property type="match status" value="1"/>
</dbReference>
<keyword evidence="4" id="KW-1185">Reference proteome</keyword>
<evidence type="ECO:0000313" key="3">
    <source>
        <dbReference type="EMBL" id="RMZ67267.1"/>
    </source>
</evidence>
<dbReference type="OrthoDB" id="337038at2759"/>
<evidence type="ECO:0000256" key="1">
    <source>
        <dbReference type="SAM" id="SignalP"/>
    </source>
</evidence>
<name>A0A3M7LYC1_9PLEO</name>
<feature type="signal peptide" evidence="1">
    <location>
        <begin position="1"/>
        <end position="17"/>
    </location>
</feature>
<dbReference type="EMBL" id="KE747810">
    <property type="protein sequence ID" value="RMZ67267.1"/>
    <property type="molecule type" value="Genomic_DNA"/>
</dbReference>
<dbReference type="InterPro" id="IPR014044">
    <property type="entry name" value="CAP_dom"/>
</dbReference>
<dbReference type="Pfam" id="PF00188">
    <property type="entry name" value="CAP"/>
    <property type="match status" value="1"/>
</dbReference>
<keyword evidence="1" id="KW-0732">Signal</keyword>
<sequence length="290" mass="31046">MRYLLLVTSALAVGVIARPQLLRRQAKIVYETEVVIRTVVVTITQDYVAPSTSCAMSHTVVSVATPTPRPKPVRSSSTLVIHTTTAVSSMAATTMRTPTPKPSTTTRYLPSGTGQAYLSAGPEYQAAVLFHHNAARAKHNAAPLSWDSSCESNARIAASKCEFKHFIPRGAGQGQNIFVVSGSAFNVTAGISESWYRGELLPMMPWFGKSDLPHDVFEEVGHLTQMVWKGTTKVGCVSLDCGSAMTVNGQKSTMNKFTVCNYAPAGNFGGQYAINVAAPISSTNLVGWAD</sequence>
<dbReference type="InterPro" id="IPR001283">
    <property type="entry name" value="CRISP-related"/>
</dbReference>
<dbReference type="Gene3D" id="3.40.33.10">
    <property type="entry name" value="CAP"/>
    <property type="match status" value="1"/>
</dbReference>
<dbReference type="Proteomes" id="UP000265663">
    <property type="component" value="Unassembled WGS sequence"/>
</dbReference>
<dbReference type="InterPro" id="IPR035940">
    <property type="entry name" value="CAP_sf"/>
</dbReference>
<dbReference type="AlphaFoldDB" id="A0A3M7LYC1"/>
<dbReference type="SMART" id="SM00198">
    <property type="entry name" value="SCP"/>
    <property type="match status" value="1"/>
</dbReference>
<proteinExistence type="predicted"/>
<feature type="chain" id="PRO_5018035458" evidence="1">
    <location>
        <begin position="18"/>
        <end position="290"/>
    </location>
</feature>
<accession>A0A3M7LYC1</accession>
<protein>
    <submittedName>
        <fullName evidence="3">Scp-like extracellular</fullName>
    </submittedName>
</protein>
<feature type="domain" description="SCP" evidence="2">
    <location>
        <begin position="123"/>
        <end position="270"/>
    </location>
</feature>
<reference evidence="3 4" key="1">
    <citation type="journal article" date="2014" name="PLoS ONE">
        <title>De novo Genome Assembly of the Fungal Plant Pathogen Pyrenophora semeniperda.</title>
        <authorList>
            <person name="Soliai M.M."/>
            <person name="Meyer S.E."/>
            <person name="Udall J.A."/>
            <person name="Elzinga D.E."/>
            <person name="Hermansen R.A."/>
            <person name="Bodily P.M."/>
            <person name="Hart A.A."/>
            <person name="Coleman C.E."/>
        </authorList>
    </citation>
    <scope>NUCLEOTIDE SEQUENCE [LARGE SCALE GENOMIC DNA]</scope>
    <source>
        <strain evidence="3 4">CCB06</strain>
        <tissue evidence="3">Mycelium</tissue>
    </source>
</reference>
<evidence type="ECO:0000313" key="4">
    <source>
        <dbReference type="Proteomes" id="UP000265663"/>
    </source>
</evidence>
<dbReference type="SUPFAM" id="SSF55797">
    <property type="entry name" value="PR-1-like"/>
    <property type="match status" value="1"/>
</dbReference>
<gene>
    <name evidence="3" type="ORF">GMOD_00001166</name>
</gene>
<evidence type="ECO:0000259" key="2">
    <source>
        <dbReference type="SMART" id="SM00198"/>
    </source>
</evidence>
<dbReference type="PRINTS" id="PR00837">
    <property type="entry name" value="V5TPXLIKE"/>
</dbReference>